<evidence type="ECO:0000313" key="2">
    <source>
        <dbReference type="EMBL" id="KAH8029438.1"/>
    </source>
</evidence>
<reference evidence="2" key="2">
    <citation type="submission" date="2021-09" db="EMBL/GenBank/DDBJ databases">
        <authorList>
            <person name="Jia N."/>
            <person name="Wang J."/>
            <person name="Shi W."/>
            <person name="Du L."/>
            <person name="Sun Y."/>
            <person name="Zhan W."/>
            <person name="Jiang J."/>
            <person name="Wang Q."/>
            <person name="Zhang B."/>
            <person name="Ji P."/>
            <person name="Sakyi L.B."/>
            <person name="Cui X."/>
            <person name="Yuan T."/>
            <person name="Jiang B."/>
            <person name="Yang W."/>
            <person name="Lam T.T.-Y."/>
            <person name="Chang Q."/>
            <person name="Ding S."/>
            <person name="Wang X."/>
            <person name="Zhu J."/>
            <person name="Ruan X."/>
            <person name="Zhao L."/>
            <person name="Wei J."/>
            <person name="Que T."/>
            <person name="Du C."/>
            <person name="Cheng J."/>
            <person name="Dai P."/>
            <person name="Han X."/>
            <person name="Huang E."/>
            <person name="Gao Y."/>
            <person name="Liu J."/>
            <person name="Shao H."/>
            <person name="Ye R."/>
            <person name="Li L."/>
            <person name="Wei W."/>
            <person name="Wang X."/>
            <person name="Wang C."/>
            <person name="Huo Q."/>
            <person name="Li W."/>
            <person name="Guo W."/>
            <person name="Chen H."/>
            <person name="Chen S."/>
            <person name="Zhou L."/>
            <person name="Zhou L."/>
            <person name="Ni X."/>
            <person name="Tian J."/>
            <person name="Zhou Y."/>
            <person name="Sheng Y."/>
            <person name="Liu T."/>
            <person name="Pan Y."/>
            <person name="Xia L."/>
            <person name="Li J."/>
            <person name="Zhao F."/>
            <person name="Cao W."/>
        </authorList>
    </citation>
    <scope>NUCLEOTIDE SEQUENCE</scope>
    <source>
        <strain evidence="2">Rmic-2018</strain>
        <tissue evidence="2">Larvae</tissue>
    </source>
</reference>
<evidence type="ECO:0000256" key="1">
    <source>
        <dbReference type="SAM" id="Phobius"/>
    </source>
</evidence>
<evidence type="ECO:0000313" key="3">
    <source>
        <dbReference type="Proteomes" id="UP000821866"/>
    </source>
</evidence>
<keyword evidence="1" id="KW-0812">Transmembrane</keyword>
<sequence>MRAMTGGGEEEGFAGISIIIITSVFFYLRSSSRGYNARGCSALICLSAWPKLLASLRPFDALVVRHRLPATLESTIDAFMSKTNPPTPLASVVFLLFVHYKTATCQQKHLHLMTWWLDPDAYLPPLCALLRTSSSLRGLHLRGKITNEQTVGMLLSTFQIKPTLEELSFENLTLDWDPYRQALKEYLGSTTGLKVLTMSMSNLSLQMAVLEGVLENWSIEKLSLRMFKATAGSTALVSRIIKEKRAMRSLSILTSHDQPLELPSVYDCWVTPLIDNDVLEEVTLPSSVLSTTRWSDFFWALPTKRNLQMVHIFSRSSYSHIQWLCAELKDSGAEEKVYLRYDSEFRENTELLHCKAIWEANLWSVTSSDRLLGALHQLLNCQHLKTLGIRIQSDHMRLSSALAEFLRSAKALHTLDLHIRGGGPQQAQGQNQWWHIILESICQGKSVKNLFVKMSSMTIQDSEDLADSIKHNTRMREVSFDSTPRVNNTAFFRRLSERIEENYTLASVAFSRGLDTDGISHWLAVKETTWRNSGLVPRAARIKRASQSDRYVTSAVDRVARYPALLDEVARRAKLDQAELEVLVRDRLAGIQSLDGFMRFVGVVKERVVCHPADDGCMQLNELSEDCWRHVRRYLVTDDIKIDAVQVDRV</sequence>
<gene>
    <name evidence="2" type="ORF">HPB51_000432</name>
</gene>
<keyword evidence="3" id="KW-1185">Reference proteome</keyword>
<organism evidence="2 3">
    <name type="scientific">Rhipicephalus microplus</name>
    <name type="common">Cattle tick</name>
    <name type="synonym">Boophilus microplus</name>
    <dbReference type="NCBI Taxonomy" id="6941"/>
    <lineage>
        <taxon>Eukaryota</taxon>
        <taxon>Metazoa</taxon>
        <taxon>Ecdysozoa</taxon>
        <taxon>Arthropoda</taxon>
        <taxon>Chelicerata</taxon>
        <taxon>Arachnida</taxon>
        <taxon>Acari</taxon>
        <taxon>Parasitiformes</taxon>
        <taxon>Ixodida</taxon>
        <taxon>Ixodoidea</taxon>
        <taxon>Ixodidae</taxon>
        <taxon>Rhipicephalinae</taxon>
        <taxon>Rhipicephalus</taxon>
        <taxon>Boophilus</taxon>
    </lineage>
</organism>
<comment type="caution">
    <text evidence="2">The sequence shown here is derived from an EMBL/GenBank/DDBJ whole genome shotgun (WGS) entry which is preliminary data.</text>
</comment>
<dbReference type="AlphaFoldDB" id="A0A9J6E4Z5"/>
<keyword evidence="1" id="KW-0472">Membrane</keyword>
<protein>
    <submittedName>
        <fullName evidence="2">Uncharacterized protein</fullName>
    </submittedName>
</protein>
<dbReference type="EMBL" id="JABSTU010000005">
    <property type="protein sequence ID" value="KAH8029438.1"/>
    <property type="molecule type" value="Genomic_DNA"/>
</dbReference>
<dbReference type="InterPro" id="IPR032675">
    <property type="entry name" value="LRR_dom_sf"/>
</dbReference>
<keyword evidence="1" id="KW-1133">Transmembrane helix</keyword>
<reference evidence="2" key="1">
    <citation type="journal article" date="2020" name="Cell">
        <title>Large-Scale Comparative Analyses of Tick Genomes Elucidate Their Genetic Diversity and Vector Capacities.</title>
        <authorList>
            <consortium name="Tick Genome and Microbiome Consortium (TIGMIC)"/>
            <person name="Jia N."/>
            <person name="Wang J."/>
            <person name="Shi W."/>
            <person name="Du L."/>
            <person name="Sun Y."/>
            <person name="Zhan W."/>
            <person name="Jiang J.F."/>
            <person name="Wang Q."/>
            <person name="Zhang B."/>
            <person name="Ji P."/>
            <person name="Bell-Sakyi L."/>
            <person name="Cui X.M."/>
            <person name="Yuan T.T."/>
            <person name="Jiang B.G."/>
            <person name="Yang W.F."/>
            <person name="Lam T.T."/>
            <person name="Chang Q.C."/>
            <person name="Ding S.J."/>
            <person name="Wang X.J."/>
            <person name="Zhu J.G."/>
            <person name="Ruan X.D."/>
            <person name="Zhao L."/>
            <person name="Wei J.T."/>
            <person name="Ye R.Z."/>
            <person name="Que T.C."/>
            <person name="Du C.H."/>
            <person name="Zhou Y.H."/>
            <person name="Cheng J.X."/>
            <person name="Dai P.F."/>
            <person name="Guo W.B."/>
            <person name="Han X.H."/>
            <person name="Huang E.J."/>
            <person name="Li L.F."/>
            <person name="Wei W."/>
            <person name="Gao Y.C."/>
            <person name="Liu J.Z."/>
            <person name="Shao H.Z."/>
            <person name="Wang X."/>
            <person name="Wang C.C."/>
            <person name="Yang T.C."/>
            <person name="Huo Q.B."/>
            <person name="Li W."/>
            <person name="Chen H.Y."/>
            <person name="Chen S.E."/>
            <person name="Zhou L.G."/>
            <person name="Ni X.B."/>
            <person name="Tian J.H."/>
            <person name="Sheng Y."/>
            <person name="Liu T."/>
            <person name="Pan Y.S."/>
            <person name="Xia L.Y."/>
            <person name="Li J."/>
            <person name="Zhao F."/>
            <person name="Cao W.C."/>
        </authorList>
    </citation>
    <scope>NUCLEOTIDE SEQUENCE</scope>
    <source>
        <strain evidence="2">Rmic-2018</strain>
    </source>
</reference>
<dbReference type="SUPFAM" id="SSF52047">
    <property type="entry name" value="RNI-like"/>
    <property type="match status" value="1"/>
</dbReference>
<proteinExistence type="predicted"/>
<dbReference type="Proteomes" id="UP000821866">
    <property type="component" value="Chromosome 3"/>
</dbReference>
<accession>A0A9J6E4Z5</accession>
<name>A0A9J6E4Z5_RHIMP</name>
<dbReference type="Gene3D" id="3.80.10.10">
    <property type="entry name" value="Ribonuclease Inhibitor"/>
    <property type="match status" value="1"/>
</dbReference>
<feature type="transmembrane region" description="Helical" evidence="1">
    <location>
        <begin position="12"/>
        <end position="28"/>
    </location>
</feature>